<proteinExistence type="predicted"/>
<dbReference type="PANTHER" id="PTHR43415">
    <property type="entry name" value="SPERMIDINE N(1)-ACETYLTRANSFERASE"/>
    <property type="match status" value="1"/>
</dbReference>
<keyword evidence="3" id="KW-1185">Reference proteome</keyword>
<dbReference type="PANTHER" id="PTHR43415:SF3">
    <property type="entry name" value="GNAT-FAMILY ACETYLTRANSFERASE"/>
    <property type="match status" value="1"/>
</dbReference>
<comment type="caution">
    <text evidence="2">The sequence shown here is derived from an EMBL/GenBank/DDBJ whole genome shotgun (WGS) entry which is preliminary data.</text>
</comment>
<evidence type="ECO:0000259" key="1">
    <source>
        <dbReference type="PROSITE" id="PS51186"/>
    </source>
</evidence>
<protein>
    <submittedName>
        <fullName evidence="2">RimJ/RimL family protein N-acetyltransferase</fullName>
    </submittedName>
</protein>
<dbReference type="Pfam" id="PF13302">
    <property type="entry name" value="Acetyltransf_3"/>
    <property type="match status" value="1"/>
</dbReference>
<dbReference type="Proteomes" id="UP001519272">
    <property type="component" value="Unassembled WGS sequence"/>
</dbReference>
<dbReference type="SUPFAM" id="SSF55729">
    <property type="entry name" value="Acyl-CoA N-acyltransferases (Nat)"/>
    <property type="match status" value="1"/>
</dbReference>
<name>A0ABS4FP38_9BACL</name>
<dbReference type="RefSeq" id="WP_210088019.1">
    <property type="nucleotide sequence ID" value="NZ_JAGGKG010000003.1"/>
</dbReference>
<dbReference type="InterPro" id="IPR016181">
    <property type="entry name" value="Acyl_CoA_acyltransferase"/>
</dbReference>
<sequence>MYITHGQLTIRSATTKDAKLLCHWWNDGRIMSHAGYPNGLGTTENEVLNIIKLDSDLNQRLILECSDVPIGEMNYRTIESGIAQIGIKICDFDQQHKGFGSIYLKLLIDKLFYEMGYTKIILDTNVKNTHAQHVYEKLGFQQVKVHHSSSKDQLGQWQSFIDYELEREAYQENY</sequence>
<dbReference type="InterPro" id="IPR000182">
    <property type="entry name" value="GNAT_dom"/>
</dbReference>
<organism evidence="2 3">
    <name type="scientific">Paenibacillus turicensis</name>
    <dbReference type="NCBI Taxonomy" id="160487"/>
    <lineage>
        <taxon>Bacteria</taxon>
        <taxon>Bacillati</taxon>
        <taxon>Bacillota</taxon>
        <taxon>Bacilli</taxon>
        <taxon>Bacillales</taxon>
        <taxon>Paenibacillaceae</taxon>
        <taxon>Paenibacillus</taxon>
    </lineage>
</organism>
<dbReference type="PROSITE" id="PS51186">
    <property type="entry name" value="GNAT"/>
    <property type="match status" value="1"/>
</dbReference>
<evidence type="ECO:0000313" key="2">
    <source>
        <dbReference type="EMBL" id="MBP1904340.1"/>
    </source>
</evidence>
<accession>A0ABS4FP38</accession>
<gene>
    <name evidence="2" type="ORF">J2Z32_000957</name>
</gene>
<dbReference type="EMBL" id="JAGGKG010000003">
    <property type="protein sequence ID" value="MBP1904340.1"/>
    <property type="molecule type" value="Genomic_DNA"/>
</dbReference>
<reference evidence="2 3" key="1">
    <citation type="submission" date="2021-03" db="EMBL/GenBank/DDBJ databases">
        <title>Genomic Encyclopedia of Type Strains, Phase IV (KMG-IV): sequencing the most valuable type-strain genomes for metagenomic binning, comparative biology and taxonomic classification.</title>
        <authorList>
            <person name="Goeker M."/>
        </authorList>
    </citation>
    <scope>NUCLEOTIDE SEQUENCE [LARGE SCALE GENOMIC DNA]</scope>
    <source>
        <strain evidence="2 3">DSM 14349</strain>
    </source>
</reference>
<evidence type="ECO:0000313" key="3">
    <source>
        <dbReference type="Proteomes" id="UP001519272"/>
    </source>
</evidence>
<feature type="domain" description="N-acetyltransferase" evidence="1">
    <location>
        <begin position="8"/>
        <end position="170"/>
    </location>
</feature>
<dbReference type="Gene3D" id="3.40.630.30">
    <property type="match status" value="1"/>
</dbReference>